<gene>
    <name evidence="2" type="ORF">ACFFX0_12590</name>
</gene>
<keyword evidence="3" id="KW-1185">Reference proteome</keyword>
<accession>A0ABV5FZ86</accession>
<sequence>MRHRTPDRFPVHEYRPDPACRRTAGGIHARADRLRLDQRGRQGLRVPGLNRLRVQRRLAHVVGGCSLRAGDRRRRSHRKPRRCRKHCRGRGRGLRGTHPPRAGLSRGDRPLEGGVPGGRSPVHHEPQPDRVHPRG</sequence>
<evidence type="ECO:0000313" key="3">
    <source>
        <dbReference type="Proteomes" id="UP001589575"/>
    </source>
</evidence>
<comment type="caution">
    <text evidence="2">The sequence shown here is derived from an EMBL/GenBank/DDBJ whole genome shotgun (WGS) entry which is preliminary data.</text>
</comment>
<organism evidence="2 3">
    <name type="scientific">Citricoccus parietis</name>
    <dbReference type="NCBI Taxonomy" id="592307"/>
    <lineage>
        <taxon>Bacteria</taxon>
        <taxon>Bacillati</taxon>
        <taxon>Actinomycetota</taxon>
        <taxon>Actinomycetes</taxon>
        <taxon>Micrococcales</taxon>
        <taxon>Micrococcaceae</taxon>
        <taxon>Citricoccus</taxon>
    </lineage>
</organism>
<dbReference type="EMBL" id="JBHMFI010000001">
    <property type="protein sequence ID" value="MFB9071999.1"/>
    <property type="molecule type" value="Genomic_DNA"/>
</dbReference>
<protein>
    <submittedName>
        <fullName evidence="2">Uncharacterized protein</fullName>
    </submittedName>
</protein>
<feature type="compositionally biased region" description="Basic and acidic residues" evidence="1">
    <location>
        <begin position="122"/>
        <end position="135"/>
    </location>
</feature>
<dbReference type="Proteomes" id="UP001589575">
    <property type="component" value="Unassembled WGS sequence"/>
</dbReference>
<evidence type="ECO:0000256" key="1">
    <source>
        <dbReference type="SAM" id="MobiDB-lite"/>
    </source>
</evidence>
<proteinExistence type="predicted"/>
<feature type="region of interest" description="Disordered" evidence="1">
    <location>
        <begin position="70"/>
        <end position="135"/>
    </location>
</feature>
<name>A0ABV5FZ86_9MICC</name>
<reference evidence="2 3" key="1">
    <citation type="submission" date="2024-09" db="EMBL/GenBank/DDBJ databases">
        <authorList>
            <person name="Sun Q."/>
            <person name="Mori K."/>
        </authorList>
    </citation>
    <scope>NUCLEOTIDE SEQUENCE [LARGE SCALE GENOMIC DNA]</scope>
    <source>
        <strain evidence="2 3">CCM 7609</strain>
    </source>
</reference>
<feature type="compositionally biased region" description="Basic residues" evidence="1">
    <location>
        <begin position="71"/>
        <end position="95"/>
    </location>
</feature>
<evidence type="ECO:0000313" key="2">
    <source>
        <dbReference type="EMBL" id="MFB9071999.1"/>
    </source>
</evidence>